<dbReference type="PANTHER" id="PTHR31008:SF4">
    <property type="entry name" value="COP1-INTERACTING PROTEIN 7"/>
    <property type="match status" value="1"/>
</dbReference>
<reference evidence="7" key="1">
    <citation type="journal article" date="2022" name="Int. J. Mol. Sci.">
        <title>Draft Genome of Tanacetum Coccineum: Genomic Comparison of Closely Related Tanacetum-Family Plants.</title>
        <authorList>
            <person name="Yamashiro T."/>
            <person name="Shiraishi A."/>
            <person name="Nakayama K."/>
            <person name="Satake H."/>
        </authorList>
    </citation>
    <scope>NUCLEOTIDE SEQUENCE</scope>
</reference>
<dbReference type="InterPro" id="IPR003008">
    <property type="entry name" value="Tubulin_FtsZ_GTPase"/>
</dbReference>
<dbReference type="PRINTS" id="PR01161">
    <property type="entry name" value="TUBULIN"/>
</dbReference>
<dbReference type="InterPro" id="IPR036525">
    <property type="entry name" value="Tubulin/FtsZ_GTPase_sf"/>
</dbReference>
<keyword evidence="3" id="KW-0547">Nucleotide-binding</keyword>
<protein>
    <submittedName>
        <fullName evidence="7">COP1-interacting protein 7-like protein isoform X1</fullName>
    </submittedName>
</protein>
<organism evidence="7 8">
    <name type="scientific">Tanacetum coccineum</name>
    <dbReference type="NCBI Taxonomy" id="301880"/>
    <lineage>
        <taxon>Eukaryota</taxon>
        <taxon>Viridiplantae</taxon>
        <taxon>Streptophyta</taxon>
        <taxon>Embryophyta</taxon>
        <taxon>Tracheophyta</taxon>
        <taxon>Spermatophyta</taxon>
        <taxon>Magnoliopsida</taxon>
        <taxon>eudicotyledons</taxon>
        <taxon>Gunneridae</taxon>
        <taxon>Pentapetalae</taxon>
        <taxon>asterids</taxon>
        <taxon>campanulids</taxon>
        <taxon>Asterales</taxon>
        <taxon>Asteraceae</taxon>
        <taxon>Asteroideae</taxon>
        <taxon>Anthemideae</taxon>
        <taxon>Anthemidinae</taxon>
        <taxon>Tanacetum</taxon>
    </lineage>
</organism>
<feature type="region of interest" description="Disordered" evidence="5">
    <location>
        <begin position="1"/>
        <end position="22"/>
    </location>
</feature>
<keyword evidence="2" id="KW-0493">Microtubule</keyword>
<feature type="compositionally biased region" description="Low complexity" evidence="5">
    <location>
        <begin position="9"/>
        <end position="20"/>
    </location>
</feature>
<dbReference type="EMBL" id="BQNB010009778">
    <property type="protein sequence ID" value="GJS68277.1"/>
    <property type="molecule type" value="Genomic_DNA"/>
</dbReference>
<dbReference type="Gene3D" id="3.40.50.1440">
    <property type="entry name" value="Tubulin/FtsZ, GTPase domain"/>
    <property type="match status" value="1"/>
</dbReference>
<dbReference type="InterPro" id="IPR000217">
    <property type="entry name" value="Tubulin"/>
</dbReference>
<evidence type="ECO:0000259" key="6">
    <source>
        <dbReference type="Pfam" id="PF00091"/>
    </source>
</evidence>
<keyword evidence="4" id="KW-0342">GTP-binding</keyword>
<evidence type="ECO:0000313" key="7">
    <source>
        <dbReference type="EMBL" id="GJS68277.1"/>
    </source>
</evidence>
<evidence type="ECO:0000256" key="3">
    <source>
        <dbReference type="ARBA" id="ARBA00022741"/>
    </source>
</evidence>
<evidence type="ECO:0000256" key="2">
    <source>
        <dbReference type="ARBA" id="ARBA00022701"/>
    </source>
</evidence>
<evidence type="ECO:0000256" key="5">
    <source>
        <dbReference type="SAM" id="MobiDB-lite"/>
    </source>
</evidence>
<feature type="domain" description="Tubulin/FtsZ GTPase" evidence="6">
    <location>
        <begin position="264"/>
        <end position="327"/>
    </location>
</feature>
<comment type="caution">
    <text evidence="7">The sequence shown here is derived from an EMBL/GenBank/DDBJ whole genome shotgun (WGS) entry which is preliminary data.</text>
</comment>
<dbReference type="SUPFAM" id="SSF52490">
    <property type="entry name" value="Tubulin nucleotide-binding domain-like"/>
    <property type="match status" value="1"/>
</dbReference>
<evidence type="ECO:0000313" key="8">
    <source>
        <dbReference type="Proteomes" id="UP001151760"/>
    </source>
</evidence>
<comment type="similarity">
    <text evidence="1">Belongs to the tubulin family.</text>
</comment>
<sequence length="370" mass="41769">MFNGHRRSFPPSQRSPSRSSVALHRSRAPLGINSIYKVFNLPNLNEVALRFSRQENNSTDLTSMMDGPGRSCPKRQYIQIASLQLSHSIVLSLTAANLRCISTLNAKNASSLVDRSLGLQENLINSTEMLAAIPSENGTWFINVPRPVKLASGLLEPFVAHLKYTKDQVSKGGYSIKLSAPDSAFWFTKSTLERFVRFYKDNTIDAAHEDDSKVGLQCVLEIRKAVFQREQAMVYTRALVTGFETDNLADLVCFADAFGSPRMGLYLLETLNDRYSKKLVETYNVFPNQNEISDVVVQPYNSLLTLKRLALNADCVVVPDNTDMSSMTKKVYPMYKAFIEPDLKMAHIRIVNKLNPFTEFQVNIRKPYEF</sequence>
<proteinExistence type="inferred from homology"/>
<dbReference type="PANTHER" id="PTHR31008">
    <property type="entry name" value="COP1-INTERACTING PROTEIN-RELATED"/>
    <property type="match status" value="1"/>
</dbReference>
<keyword evidence="8" id="KW-1185">Reference proteome</keyword>
<dbReference type="Proteomes" id="UP001151760">
    <property type="component" value="Unassembled WGS sequence"/>
</dbReference>
<evidence type="ECO:0000256" key="1">
    <source>
        <dbReference type="ARBA" id="ARBA00009636"/>
    </source>
</evidence>
<name>A0ABQ4XU16_9ASTR</name>
<evidence type="ECO:0000256" key="4">
    <source>
        <dbReference type="ARBA" id="ARBA00023134"/>
    </source>
</evidence>
<reference evidence="7" key="2">
    <citation type="submission" date="2022-01" db="EMBL/GenBank/DDBJ databases">
        <authorList>
            <person name="Yamashiro T."/>
            <person name="Shiraishi A."/>
            <person name="Satake H."/>
            <person name="Nakayama K."/>
        </authorList>
    </citation>
    <scope>NUCLEOTIDE SEQUENCE</scope>
</reference>
<accession>A0ABQ4XU16</accession>
<dbReference type="Pfam" id="PF00091">
    <property type="entry name" value="Tubulin"/>
    <property type="match status" value="1"/>
</dbReference>
<gene>
    <name evidence="7" type="ORF">Tco_0682842</name>
</gene>